<reference evidence="1" key="1">
    <citation type="submission" date="2016-04" db="EMBL/GenBank/DDBJ databases">
        <authorList>
            <person name="Evans L.H."/>
            <person name="Alamgir A."/>
            <person name="Owens N."/>
            <person name="Weber N.D."/>
            <person name="Virtaneva K."/>
            <person name="Barbian K."/>
            <person name="Babar A."/>
            <person name="Rosenke K."/>
        </authorList>
    </citation>
    <scope>NUCLEOTIDE SEQUENCE</scope>
    <source>
        <strain evidence="1">86-1</strain>
    </source>
</reference>
<evidence type="ECO:0000313" key="1">
    <source>
        <dbReference type="EMBL" id="SBV94653.1"/>
    </source>
</evidence>
<accession>A0A212J5D5</accession>
<dbReference type="PIRSF" id="PIRSF033563">
    <property type="entry name" value="UCP033563"/>
    <property type="match status" value="1"/>
</dbReference>
<dbReference type="RefSeq" id="WP_296939042.1">
    <property type="nucleotide sequence ID" value="NZ_LT599032.1"/>
</dbReference>
<gene>
    <name evidence="1" type="ORF">KL86DYS1_11190</name>
</gene>
<dbReference type="InterPro" id="IPR008323">
    <property type="entry name" value="UCP033563"/>
</dbReference>
<dbReference type="AlphaFoldDB" id="A0A212J5D5"/>
<evidence type="ECO:0008006" key="2">
    <source>
        <dbReference type="Google" id="ProtNLM"/>
    </source>
</evidence>
<dbReference type="PANTHER" id="PTHR36454:SF1">
    <property type="entry name" value="DUF1015 DOMAIN-CONTAINING PROTEIN"/>
    <property type="match status" value="1"/>
</dbReference>
<proteinExistence type="predicted"/>
<protein>
    <recommendedName>
        <fullName evidence="2">DUF1015 domain-containing protein</fullName>
    </recommendedName>
</protein>
<name>A0A212J5D5_9BACT</name>
<dbReference type="Pfam" id="PF06245">
    <property type="entry name" value="DUF1015"/>
    <property type="match status" value="1"/>
</dbReference>
<dbReference type="PANTHER" id="PTHR36454">
    <property type="entry name" value="LMO2823 PROTEIN"/>
    <property type="match status" value="1"/>
</dbReference>
<organism evidence="1">
    <name type="scientific">uncultured Dysgonomonas sp</name>
    <dbReference type="NCBI Taxonomy" id="206096"/>
    <lineage>
        <taxon>Bacteria</taxon>
        <taxon>Pseudomonadati</taxon>
        <taxon>Bacteroidota</taxon>
        <taxon>Bacteroidia</taxon>
        <taxon>Bacteroidales</taxon>
        <taxon>Dysgonomonadaceae</taxon>
        <taxon>Dysgonomonas</taxon>
        <taxon>environmental samples</taxon>
    </lineage>
</organism>
<sequence length="414" mass="47272">MAVIKPFRGIRPPKSIVKEVVSRPYDVLSSLEARLEAEGNEKSLYRIIKPEIDFETIIDEHHQDVYNRAVENFNKFQEKGWLVQDPEEYYYVYAQTMNGKTQYGLVVCSHVEDYMNDRIKKHELTRRDKEEDRMKHVRINNANIEPVFFAYPDNDGLDEIVKRVISGTAEYDFTASDGVGHHFWVIKDKNDIQRITELFAAIPDLYIADGHHRSAAAALVGAEKAKQNPNHKGDEEYNFFMAVCFPDTQLNIIDYNRLVKDLNGLSAVEFLKKLEDHFTVEEKGADITAPTGLHNFSIYLEGKCYSLTAKEGTYDDNDPIGVLDVTISSKYILDEILGIKDLRSDKRIDFVGGIRGLGELKKRVDSGEMKLALALYPVTMKQLMDIADSGNIMPPKTTWFEPKLRSGLVIHKLD</sequence>
<dbReference type="EMBL" id="FLUM01000001">
    <property type="protein sequence ID" value="SBV94653.1"/>
    <property type="molecule type" value="Genomic_DNA"/>
</dbReference>